<evidence type="ECO:0000313" key="9">
    <source>
        <dbReference type="Proteomes" id="UP001139054"/>
    </source>
</evidence>
<dbReference type="Pfam" id="PF05830">
    <property type="entry name" value="NodZ"/>
    <property type="match status" value="1"/>
</dbReference>
<dbReference type="RefSeq" id="WP_128929909.1">
    <property type="nucleotide sequence ID" value="NZ_JAKLTY010000053.1"/>
</dbReference>
<dbReference type="PROSITE" id="PS51659">
    <property type="entry name" value="GT23"/>
    <property type="match status" value="1"/>
</dbReference>
<dbReference type="EMBL" id="JAKLTY010000053">
    <property type="protein sequence ID" value="MCG2632936.1"/>
    <property type="molecule type" value="Genomic_DNA"/>
</dbReference>
<feature type="domain" description="GT23" evidence="5">
    <location>
        <begin position="2"/>
        <end position="316"/>
    </location>
</feature>
<organism evidence="6 9">
    <name type="scientific">Bradyrhizobium zhengyangense</name>
    <dbReference type="NCBI Taxonomy" id="2911009"/>
    <lineage>
        <taxon>Bacteria</taxon>
        <taxon>Pseudomonadati</taxon>
        <taxon>Pseudomonadota</taxon>
        <taxon>Alphaproteobacteria</taxon>
        <taxon>Hyphomicrobiales</taxon>
        <taxon>Nitrobacteraceae</taxon>
        <taxon>Bradyrhizobium</taxon>
    </lineage>
</organism>
<accession>A0A9X1RJ16</accession>
<dbReference type="Proteomes" id="UP001139012">
    <property type="component" value="Unassembled WGS sequence"/>
</dbReference>
<keyword evidence="2 3" id="KW-0808">Transferase</keyword>
<dbReference type="GO" id="GO:0016758">
    <property type="term" value="F:hexosyltransferase activity"/>
    <property type="evidence" value="ECO:0007669"/>
    <property type="project" value="UniProtKB-UniRule"/>
</dbReference>
<comment type="caution">
    <text evidence="6">The sequence shown here is derived from an EMBL/GenBank/DDBJ whole genome shotgun (WGS) entry which is preliminary data.</text>
</comment>
<protein>
    <submittedName>
        <fullName evidence="6">Nodulation protein NodZ</fullName>
    </submittedName>
</protein>
<feature type="compositionally biased region" description="Basic and acidic residues" evidence="4">
    <location>
        <begin position="332"/>
        <end position="342"/>
    </location>
</feature>
<evidence type="ECO:0000256" key="2">
    <source>
        <dbReference type="ARBA" id="ARBA00022679"/>
    </source>
</evidence>
<evidence type="ECO:0000256" key="1">
    <source>
        <dbReference type="ARBA" id="ARBA00022676"/>
    </source>
</evidence>
<dbReference type="EMBL" id="JAKLUA010000034">
    <property type="protein sequence ID" value="MCG2673139.1"/>
    <property type="molecule type" value="Genomic_DNA"/>
</dbReference>
<comment type="similarity">
    <text evidence="3">Belongs to the glycosyltransferase 23 family.</text>
</comment>
<keyword evidence="8" id="KW-1185">Reference proteome</keyword>
<feature type="region of interest" description="Disordered" evidence="4">
    <location>
        <begin position="319"/>
        <end position="342"/>
    </location>
</feature>
<evidence type="ECO:0000256" key="4">
    <source>
        <dbReference type="SAM" id="MobiDB-lite"/>
    </source>
</evidence>
<name>A0A9X1RJ16_9BRAD</name>
<sequence length="342" mass="38958">MTHQQRFVISRRRTGFGDCLWSLASAWQYSKRTGRTLVIDWRGSCYLSDPFTNAFSVFFEPLDNISGVPVICDDKINQLCFPGPFFPHWWNRPAIDGVYRSDDQIFHERDELRRLLVTSRDIQANTIVCDACLMWGCDQEAERNIFQSITPRQEIRRRIDDVYHRAFEGHDVIGIHVRHGNGEDTMGHRPYWTDPRVAMEQVCAAVERAKALHHTRPTRLFLCTDSPSVADHLSAVYSELFSIPKRFRANDAGPLHTADLGVEGGFAALVEMYLLAYCHTVIRFPSTSAFSRYASLVVPQVIEFSLDDPSHLILAERSSAEHAPDARSLAGPHERRPAKPAF</sequence>
<dbReference type="Gene3D" id="3.40.50.11340">
    <property type="match status" value="1"/>
</dbReference>
<evidence type="ECO:0000313" key="6">
    <source>
        <dbReference type="EMBL" id="MCG2632936.1"/>
    </source>
</evidence>
<gene>
    <name evidence="7" type="ORF">L6637_40215</name>
    <name evidence="6" type="ORF">L6654_40850</name>
</gene>
<evidence type="ECO:0000313" key="8">
    <source>
        <dbReference type="Proteomes" id="UP001139012"/>
    </source>
</evidence>
<keyword evidence="1 3" id="KW-0328">Glycosyltransferase</keyword>
<evidence type="ECO:0000313" key="7">
    <source>
        <dbReference type="EMBL" id="MCG2673139.1"/>
    </source>
</evidence>
<proteinExistence type="inferred from homology"/>
<dbReference type="Gene3D" id="3.40.50.11350">
    <property type="match status" value="1"/>
</dbReference>
<dbReference type="InterPro" id="IPR008716">
    <property type="entry name" value="NodZ"/>
</dbReference>
<evidence type="ECO:0000259" key="5">
    <source>
        <dbReference type="PROSITE" id="PS51659"/>
    </source>
</evidence>
<dbReference type="GO" id="GO:0009312">
    <property type="term" value="P:oligosaccharide biosynthetic process"/>
    <property type="evidence" value="ECO:0007669"/>
    <property type="project" value="InterPro"/>
</dbReference>
<comment type="caution">
    <text evidence="3">Lacks conserved residue(s) required for the propagation of feature annotation.</text>
</comment>
<evidence type="ECO:0000256" key="3">
    <source>
        <dbReference type="PROSITE-ProRule" id="PRU00992"/>
    </source>
</evidence>
<dbReference type="InterPro" id="IPR027350">
    <property type="entry name" value="GT23_dom"/>
</dbReference>
<dbReference type="AlphaFoldDB" id="A0A9X1RJ16"/>
<dbReference type="Proteomes" id="UP001139054">
    <property type="component" value="Unassembled WGS sequence"/>
</dbReference>
<reference evidence="6" key="1">
    <citation type="submission" date="2022-01" db="EMBL/GenBank/DDBJ databases">
        <title>Genome sequnece data of strain Bradyrhizobium sp. nov.</title>
        <authorList>
            <person name="Zhang J."/>
        </authorList>
    </citation>
    <scope>NUCLEOTIDE SEQUENCE</scope>
    <source>
        <strain evidence="7">WYCCWR 12774</strain>
        <strain evidence="6">WYCCWR 13023</strain>
    </source>
</reference>